<dbReference type="AlphaFoldDB" id="A0A5M8PSM2"/>
<gene>
    <name evidence="1" type="ORF">FRX48_04881</name>
</gene>
<evidence type="ECO:0008006" key="3">
    <source>
        <dbReference type="Google" id="ProtNLM"/>
    </source>
</evidence>
<dbReference type="OrthoDB" id="2426273at2759"/>
<comment type="caution">
    <text evidence="1">The sequence shown here is derived from an EMBL/GenBank/DDBJ whole genome shotgun (WGS) entry which is preliminary data.</text>
</comment>
<organism evidence="1 2">
    <name type="scientific">Lasallia pustulata</name>
    <dbReference type="NCBI Taxonomy" id="136370"/>
    <lineage>
        <taxon>Eukaryota</taxon>
        <taxon>Fungi</taxon>
        <taxon>Dikarya</taxon>
        <taxon>Ascomycota</taxon>
        <taxon>Pezizomycotina</taxon>
        <taxon>Lecanoromycetes</taxon>
        <taxon>OSLEUM clade</taxon>
        <taxon>Umbilicariomycetidae</taxon>
        <taxon>Umbilicariales</taxon>
        <taxon>Umbilicariaceae</taxon>
        <taxon>Lasallia</taxon>
    </lineage>
</organism>
<dbReference type="Proteomes" id="UP000324767">
    <property type="component" value="Unassembled WGS sequence"/>
</dbReference>
<protein>
    <recommendedName>
        <fullName evidence="3">Heterokaryon incompatibility domain-containing protein</fullName>
    </recommendedName>
</protein>
<proteinExistence type="predicted"/>
<accession>A0A5M8PSM2</accession>
<name>A0A5M8PSM2_9LECA</name>
<evidence type="ECO:0000313" key="1">
    <source>
        <dbReference type="EMBL" id="KAA6411601.1"/>
    </source>
</evidence>
<dbReference type="EMBL" id="VXIT01000007">
    <property type="protein sequence ID" value="KAA6411601.1"/>
    <property type="molecule type" value="Genomic_DNA"/>
</dbReference>
<dbReference type="PANTHER" id="PTHR39596">
    <property type="match status" value="1"/>
</dbReference>
<reference evidence="1 2" key="1">
    <citation type="submission" date="2019-09" db="EMBL/GenBank/DDBJ databases">
        <title>The hologenome of the rock-dwelling lichen Lasallia pustulata.</title>
        <authorList>
            <person name="Greshake Tzovaras B."/>
            <person name="Segers F."/>
            <person name="Bicker A."/>
            <person name="Dal Grande F."/>
            <person name="Otte J."/>
            <person name="Hankeln T."/>
            <person name="Schmitt I."/>
            <person name="Ebersberger I."/>
        </authorList>
    </citation>
    <scope>NUCLEOTIDE SEQUENCE [LARGE SCALE GENOMIC DNA]</scope>
    <source>
        <strain evidence="1">A1-1</strain>
    </source>
</reference>
<sequence length="802" mass="90650">MLSLSPGPDSFTSDRIEKVLRDDLFQRQPGGTPPVFLCDGWGFAQENGINRSYHGPARTARTEDFARELFAQVQDPQNHLHRLDAVFSRIIECNWRLKERVEGVVARVGFILTRLPERALGLLDFSVDIPQQYFLSDGSQRLSSDSPTPSWDSLQVAAFVSTNVIRVALAVVIPGIGMTSRSYAGFLDTTAELLDAASRLSEKAESGLDRHRWFIVRAFLWASWQRSQMLHFASVMRWYLHGGFNHESMDDLNLRGTFPSPRLSIQEMSRRCAGSKKAKFMCSWAFELLRTDAVSIGLDFRRFHERYSQLFGDRPARCILGSSEPCDGKLPEHCHRFKGMAIEDQSMHLPECPGNCPKLRWDEKSYRAVSGARAVCVADTDSRSDKLRYCLASKETLAVSHVWIHGQGGRPEDGMNRCLHLRYASIARSLGCDSYWMDTPCIPKDHKLRRESIARINDIFTQSKATVVCDADLMQIDVTNLTLQLRESILACVLVCDWSVRAWTFLEAIRGRHQIYLLCKNDQVVPFKETLKIVLQEGSIDLAILAIAIPHLLPTTKFSLELEWQIFPIRHGYLPIEAAGSLLSHRAASRPGDDIVIWSLLLREKIFYNAKDFWRGREGSFLYTGFLMSSVSRLKVRGLRWAPSSPITQLSSPDPVSGEAHHYRAFDGIFTSLGTITKKGFLADWLLCDIDGLRKPSLRSKKRPALSQYASSEEKAETNLYRIKAKYLRKHRWGALLQPVYCPASDAGGGPAPYRGDIRGTLLAVCASNDHGKSGWKWMGVYEWDISEPLPEFSRAKEILLV</sequence>
<evidence type="ECO:0000313" key="2">
    <source>
        <dbReference type="Proteomes" id="UP000324767"/>
    </source>
</evidence>
<dbReference type="PANTHER" id="PTHR39596:SF4">
    <property type="entry name" value="HET DOMAIN PROTEIN (AFU_ORTHOLOGUE AFUA_3G03140)-RELATED"/>
    <property type="match status" value="1"/>
</dbReference>